<dbReference type="HOGENOM" id="CLU_005544_0_0_1"/>
<evidence type="ECO:0000259" key="4">
    <source>
        <dbReference type="Pfam" id="PF26245"/>
    </source>
</evidence>
<dbReference type="eggNOG" id="KOG4524">
    <property type="taxonomic scope" value="Eukaryota"/>
</dbReference>
<protein>
    <recommendedName>
        <fullName evidence="7">TEL2-interacting protein 1</fullName>
    </recommendedName>
</protein>
<feature type="domain" description="TEL2-interacting protein 1 second TPR" evidence="4">
    <location>
        <begin position="355"/>
        <end position="592"/>
    </location>
</feature>
<dbReference type="PANTHER" id="PTHR18460:SF3">
    <property type="entry name" value="TELO2-INTERACTING PROTEIN 1 HOMOLOG"/>
    <property type="match status" value="1"/>
</dbReference>
<reference evidence="5 6" key="1">
    <citation type="journal article" date="2011" name="Proc. Natl. Acad. Sci. U.S.A.">
        <title>Evolutionary erosion of yeast sex chromosomes by mating-type switching accidents.</title>
        <authorList>
            <person name="Gordon J.L."/>
            <person name="Armisen D."/>
            <person name="Proux-Wera E."/>
            <person name="Oheigeartaigh S.S."/>
            <person name="Byrne K.P."/>
            <person name="Wolfe K.H."/>
        </authorList>
    </citation>
    <scope>NUCLEOTIDE SEQUENCE [LARGE SCALE GENOMIC DNA]</scope>
    <source>
        <strain evidence="6">ATCC 22294 / BCRC 22015 / CBS 2517 / CECT 1963 / NBRC 1671 / NRRL Y-8276</strain>
    </source>
</reference>
<name>H2AY41_KAZAF</name>
<dbReference type="EMBL" id="HE650827">
    <property type="protein sequence ID" value="CCF59291.1"/>
    <property type="molecule type" value="Genomic_DNA"/>
</dbReference>
<dbReference type="InterPro" id="IPR059075">
    <property type="entry name" value="TPR_TTI1_2nd_yeast"/>
</dbReference>
<dbReference type="AlphaFoldDB" id="H2AY41"/>
<feature type="region of interest" description="Disordered" evidence="1">
    <location>
        <begin position="781"/>
        <end position="812"/>
    </location>
</feature>
<dbReference type="InterPro" id="IPR057566">
    <property type="entry name" value="TPR_TTI1_N"/>
</dbReference>
<dbReference type="Proteomes" id="UP000005220">
    <property type="component" value="Chromosome 7"/>
</dbReference>
<dbReference type="Pfam" id="PF21547">
    <property type="entry name" value="TTI1"/>
    <property type="match status" value="1"/>
</dbReference>
<feature type="domain" description="TTI1 N-terminal TPR" evidence="2">
    <location>
        <begin position="9"/>
        <end position="344"/>
    </location>
</feature>
<dbReference type="FunCoup" id="H2AY41">
    <property type="interactions" value="662"/>
</dbReference>
<evidence type="ECO:0000259" key="2">
    <source>
        <dbReference type="Pfam" id="PF24173"/>
    </source>
</evidence>
<sequence>MNITAHNAFNEIKPLCIQLSKFAFLPNETFDPNSIDLLNSLKLINSKLETFCDDLPLAFGDYVFIPISHLLKHDSLGSSQTNYLLLIISHLLRLCWYSDGSLSINLLNKLYPIILFLITENNVVHIDTNVTILNQLVLSLNNQNYKQNYFKNKTLPNLARTIKLLLDSLEDEKNNNQIELQLKIIHTLHVLYDDIITTENGETLSYVLPGNISSLTKLLAKPGLTINNKVIIEALKLTSLLLSIVYNDEKLNTKLNKKSLSNILQNETKSSIQTNNPHRNDKWLKATSSQVKLSLRHFIPRLMKRKNLHTALCEFISTLLNNCCSSLYDCLDFLLETSMQLHYDPLKTNNELATVWQKVITEGISQLPDMIRFDRHEKVESITFAIDSHNIESSHLYFLIKTITEELDHTDNTFRIRQDRKIIEQSSTIIVSDPILEAMERNADLRLLRNKPRELEKSLRDLIFAVGRRFYEDKTIVPLLNDLLSDPSNQTLIGKSVSLWVALNLLKSLNTSGDQFLDISTFSSDNDELVSEACYTVLGFCSEFEQELLISVESQSDSMTQEQETAVCTILSTIETVSTVMRPQDFQLELIDYIYIVIDNLASNSPAIRQFAQSCSITIASSLYNGDVKLLISENVDYLVDAISTRLNLGMTNRIGMVLSVICRIVGGRVIREFGDIIETIFKLMDYYHGYNELCLQFFQLFETIVLEFEKTYINSDTFRTLDNDHLVQSSFKPWDITNVEQLLSLLDNEPKLSVNINEELPFDKNEPKNFQEYFESKMSGLENDSDDEDETTETDEINNSNENGAQEGEEKWLSPIPMESYKILLQILAYGDRLLRHPFKPLRVQILKVIKFIIPLLATQYSSLLPQIAQSWDSIVECSVDKDFSIVKPACECLKEMLHFSGNFLSRRFIDLWEILSKRSYIVQAVNIKEVSSFKTGQLILRKKFSPLTKDTLVAMSEMLLEGISLTEMLLPESTIEKIILCCLNVIPQEDISSKSMLLADIVWKIINISLDDT</sequence>
<evidence type="ECO:0000313" key="5">
    <source>
        <dbReference type="EMBL" id="CCF59291.1"/>
    </source>
</evidence>
<dbReference type="InterPro" id="IPR057567">
    <property type="entry name" value="TPR_TTI1_C"/>
</dbReference>
<feature type="compositionally biased region" description="Acidic residues" evidence="1">
    <location>
        <begin position="784"/>
        <end position="797"/>
    </location>
</feature>
<feature type="domain" description="TTI1 C-terminal TPR" evidence="3">
    <location>
        <begin position="769"/>
        <end position="912"/>
    </location>
</feature>
<evidence type="ECO:0008006" key="7">
    <source>
        <dbReference type="Google" id="ProtNLM"/>
    </source>
</evidence>
<keyword evidence="6" id="KW-1185">Reference proteome</keyword>
<dbReference type="PANTHER" id="PTHR18460">
    <property type="entry name" value="TEL2 INTERACTING PROTEIN 1 TTI1 FAMILY MEMBER"/>
    <property type="match status" value="1"/>
</dbReference>
<dbReference type="PIRSF" id="PIRSF005250">
    <property type="entry name" value="UCP005250"/>
    <property type="match status" value="1"/>
</dbReference>
<dbReference type="RefSeq" id="XP_003958426.1">
    <property type="nucleotide sequence ID" value="XM_003958377.1"/>
</dbReference>
<dbReference type="Pfam" id="PF24173">
    <property type="entry name" value="TPR_TTI1_N"/>
    <property type="match status" value="1"/>
</dbReference>
<dbReference type="GeneID" id="13887270"/>
<dbReference type="InterPro" id="IPR049362">
    <property type="entry name" value="TTI1_rpt"/>
</dbReference>
<accession>H2AY41</accession>
<proteinExistence type="predicted"/>
<dbReference type="OrthoDB" id="6781668at2759"/>
<dbReference type="STRING" id="1071382.H2AY41"/>
<dbReference type="KEGG" id="kaf:KAFR_0G02590"/>
<dbReference type="InterPro" id="IPR016024">
    <property type="entry name" value="ARM-type_fold"/>
</dbReference>
<dbReference type="InParanoid" id="H2AY41"/>
<dbReference type="GO" id="GO:0005737">
    <property type="term" value="C:cytoplasm"/>
    <property type="evidence" value="ECO:0007669"/>
    <property type="project" value="TreeGrafter"/>
</dbReference>
<dbReference type="InterPro" id="IPR052587">
    <property type="entry name" value="TELO2-interacting_protein_1"/>
</dbReference>
<evidence type="ECO:0000259" key="3">
    <source>
        <dbReference type="Pfam" id="PF24181"/>
    </source>
</evidence>
<dbReference type="SUPFAM" id="SSF48371">
    <property type="entry name" value="ARM repeat"/>
    <property type="match status" value="1"/>
</dbReference>
<evidence type="ECO:0000256" key="1">
    <source>
        <dbReference type="SAM" id="MobiDB-lite"/>
    </source>
</evidence>
<organism evidence="5 6">
    <name type="scientific">Kazachstania africana (strain ATCC 22294 / BCRC 22015 / CBS 2517 / CECT 1963 / NBRC 1671 / NRRL Y-8276)</name>
    <name type="common">Yeast</name>
    <name type="synonym">Kluyveromyces africanus</name>
    <dbReference type="NCBI Taxonomy" id="1071382"/>
    <lineage>
        <taxon>Eukaryota</taxon>
        <taxon>Fungi</taxon>
        <taxon>Dikarya</taxon>
        <taxon>Ascomycota</taxon>
        <taxon>Saccharomycotina</taxon>
        <taxon>Saccharomycetes</taxon>
        <taxon>Saccharomycetales</taxon>
        <taxon>Saccharomycetaceae</taxon>
        <taxon>Kazachstania</taxon>
    </lineage>
</organism>
<dbReference type="Pfam" id="PF24181">
    <property type="entry name" value="TPR_TTI1_C"/>
    <property type="match status" value="1"/>
</dbReference>
<evidence type="ECO:0000313" key="6">
    <source>
        <dbReference type="Proteomes" id="UP000005220"/>
    </source>
</evidence>
<dbReference type="Pfam" id="PF26245">
    <property type="entry name" value="TPR_TTI1_2nd_yeast"/>
    <property type="match status" value="1"/>
</dbReference>
<gene>
    <name evidence="5" type="primary">KAFR0G02590</name>
    <name evidence="5" type="ORF">KAFR_0G02590</name>
</gene>
<dbReference type="GO" id="GO:0110078">
    <property type="term" value="C:TTT Hsp90 cochaperone complex"/>
    <property type="evidence" value="ECO:0007669"/>
    <property type="project" value="EnsemblFungi"/>
</dbReference>
<dbReference type="InterPro" id="IPR016441">
    <property type="entry name" value="Tti1"/>
</dbReference>